<evidence type="ECO:0000313" key="3">
    <source>
        <dbReference type="Proteomes" id="UP001500466"/>
    </source>
</evidence>
<evidence type="ECO:0000256" key="1">
    <source>
        <dbReference type="SAM" id="MobiDB-lite"/>
    </source>
</evidence>
<evidence type="ECO:0000313" key="2">
    <source>
        <dbReference type="EMBL" id="GAA4962222.1"/>
    </source>
</evidence>
<proteinExistence type="predicted"/>
<organism evidence="2 3">
    <name type="scientific">Yinghuangia aomiensis</name>
    <dbReference type="NCBI Taxonomy" id="676205"/>
    <lineage>
        <taxon>Bacteria</taxon>
        <taxon>Bacillati</taxon>
        <taxon>Actinomycetota</taxon>
        <taxon>Actinomycetes</taxon>
        <taxon>Kitasatosporales</taxon>
        <taxon>Streptomycetaceae</taxon>
        <taxon>Yinghuangia</taxon>
    </lineage>
</organism>
<accession>A0ABP9H5C6</accession>
<name>A0ABP9H5C6_9ACTN</name>
<comment type="caution">
    <text evidence="2">The sequence shown here is derived from an EMBL/GenBank/DDBJ whole genome shotgun (WGS) entry which is preliminary data.</text>
</comment>
<dbReference type="EMBL" id="BAABHS010000008">
    <property type="protein sequence ID" value="GAA4962222.1"/>
    <property type="molecule type" value="Genomic_DNA"/>
</dbReference>
<keyword evidence="3" id="KW-1185">Reference proteome</keyword>
<gene>
    <name evidence="2" type="ORF">GCM10023205_27430</name>
</gene>
<sequence>MRKRVASAARDRWHGPRVPHTSNAGCRLPLPPELPVPAAAFGINSRDDLPFGTAAATGLLHWRFTEPAARVCVSRIATPSYPAGEHAGNTTGSDFVVDGGLVTTL</sequence>
<feature type="region of interest" description="Disordered" evidence="1">
    <location>
        <begin position="1"/>
        <end position="29"/>
    </location>
</feature>
<dbReference type="Proteomes" id="UP001500466">
    <property type="component" value="Unassembled WGS sequence"/>
</dbReference>
<protein>
    <submittedName>
        <fullName evidence="2">Uncharacterized protein</fullName>
    </submittedName>
</protein>
<reference evidence="3" key="1">
    <citation type="journal article" date="2019" name="Int. J. Syst. Evol. Microbiol.">
        <title>The Global Catalogue of Microorganisms (GCM) 10K type strain sequencing project: providing services to taxonomists for standard genome sequencing and annotation.</title>
        <authorList>
            <consortium name="The Broad Institute Genomics Platform"/>
            <consortium name="The Broad Institute Genome Sequencing Center for Infectious Disease"/>
            <person name="Wu L."/>
            <person name="Ma J."/>
        </authorList>
    </citation>
    <scope>NUCLEOTIDE SEQUENCE [LARGE SCALE GENOMIC DNA]</scope>
    <source>
        <strain evidence="3">JCM 17986</strain>
    </source>
</reference>